<accession>A0A7W5DW74</accession>
<dbReference type="AlphaFoldDB" id="A0A7W5DW74"/>
<name>A0A7W5DW74_9BACT</name>
<reference evidence="2 3" key="1">
    <citation type="submission" date="2020-08" db="EMBL/GenBank/DDBJ databases">
        <title>Genomic Encyclopedia of Type Strains, Phase III (KMG-III): the genomes of soil and plant-associated and newly described type strains.</title>
        <authorList>
            <person name="Whitman W."/>
        </authorList>
    </citation>
    <scope>NUCLEOTIDE SEQUENCE [LARGE SCALE GENOMIC DNA]</scope>
    <source>
        <strain evidence="2 3">CECT 8075</strain>
    </source>
</reference>
<keyword evidence="1" id="KW-0472">Membrane</keyword>
<organism evidence="2 3">
    <name type="scientific">Aporhodopirellula rubra</name>
    <dbReference type="NCBI Taxonomy" id="980271"/>
    <lineage>
        <taxon>Bacteria</taxon>
        <taxon>Pseudomonadati</taxon>
        <taxon>Planctomycetota</taxon>
        <taxon>Planctomycetia</taxon>
        <taxon>Pirellulales</taxon>
        <taxon>Pirellulaceae</taxon>
        <taxon>Aporhodopirellula</taxon>
    </lineage>
</organism>
<keyword evidence="1" id="KW-0812">Transmembrane</keyword>
<keyword evidence="3" id="KW-1185">Reference proteome</keyword>
<evidence type="ECO:0000313" key="3">
    <source>
        <dbReference type="Proteomes" id="UP000536179"/>
    </source>
</evidence>
<evidence type="ECO:0000313" key="2">
    <source>
        <dbReference type="EMBL" id="MBB3205535.1"/>
    </source>
</evidence>
<keyword evidence="1" id="KW-1133">Transmembrane helix</keyword>
<dbReference type="Proteomes" id="UP000536179">
    <property type="component" value="Unassembled WGS sequence"/>
</dbReference>
<evidence type="ECO:0000256" key="1">
    <source>
        <dbReference type="SAM" id="Phobius"/>
    </source>
</evidence>
<feature type="transmembrane region" description="Helical" evidence="1">
    <location>
        <begin position="33"/>
        <end position="55"/>
    </location>
</feature>
<sequence length="95" mass="10811">MRDCFELVELSLYIVGIALILPVLQIFDGRGSVGAVLFLCLVFPIPFFLARLRVTFPERIDVAFEQLAYWTFFVGLFVMAILCVTAAYRWIASVQ</sequence>
<evidence type="ECO:0008006" key="4">
    <source>
        <dbReference type="Google" id="ProtNLM"/>
    </source>
</evidence>
<gene>
    <name evidence="2" type="ORF">FHS27_001335</name>
</gene>
<protein>
    <recommendedName>
        <fullName evidence="4">Transmembrane protein</fullName>
    </recommendedName>
</protein>
<feature type="transmembrane region" description="Helical" evidence="1">
    <location>
        <begin position="67"/>
        <end position="91"/>
    </location>
</feature>
<feature type="transmembrane region" description="Helical" evidence="1">
    <location>
        <begin position="7"/>
        <end position="27"/>
    </location>
</feature>
<comment type="caution">
    <text evidence="2">The sequence shown here is derived from an EMBL/GenBank/DDBJ whole genome shotgun (WGS) entry which is preliminary data.</text>
</comment>
<dbReference type="EMBL" id="JACHXU010000003">
    <property type="protein sequence ID" value="MBB3205535.1"/>
    <property type="molecule type" value="Genomic_DNA"/>
</dbReference>
<proteinExistence type="predicted"/>